<proteinExistence type="predicted"/>
<dbReference type="Proteomes" id="UP000298652">
    <property type="component" value="Chromosome 7"/>
</dbReference>
<keyword evidence="2" id="KW-1185">Reference proteome</keyword>
<protein>
    <submittedName>
        <fullName evidence="1">Uncharacterized protein</fullName>
    </submittedName>
</protein>
<evidence type="ECO:0000313" key="1">
    <source>
        <dbReference type="EMBL" id="TKW03287.1"/>
    </source>
</evidence>
<sequence>MLIGMGTLFSLCIFFKVHVQSGHMNYCNEH</sequence>
<accession>A0A4U6TZS5</accession>
<reference evidence="1" key="1">
    <citation type="submission" date="2019-03" db="EMBL/GenBank/DDBJ databases">
        <title>WGS assembly of Setaria viridis.</title>
        <authorList>
            <person name="Huang P."/>
            <person name="Jenkins J."/>
            <person name="Grimwood J."/>
            <person name="Barry K."/>
            <person name="Healey A."/>
            <person name="Mamidi S."/>
            <person name="Sreedasyam A."/>
            <person name="Shu S."/>
            <person name="Feldman M."/>
            <person name="Wu J."/>
            <person name="Yu Y."/>
            <person name="Chen C."/>
            <person name="Johnson J."/>
            <person name="Rokhsar D."/>
            <person name="Baxter I."/>
            <person name="Schmutz J."/>
            <person name="Brutnell T."/>
            <person name="Kellogg E."/>
        </authorList>
    </citation>
    <scope>NUCLEOTIDE SEQUENCE [LARGE SCALE GENOMIC DNA]</scope>
</reference>
<evidence type="ECO:0000313" key="2">
    <source>
        <dbReference type="Proteomes" id="UP000298652"/>
    </source>
</evidence>
<dbReference type="Gramene" id="TKW03287">
    <property type="protein sequence ID" value="TKW03287"/>
    <property type="gene ID" value="SEVIR_7G013810v2"/>
</dbReference>
<gene>
    <name evidence="1" type="ORF">SEVIR_7G013810v2</name>
</gene>
<name>A0A4U6TZS5_SETVI</name>
<dbReference type="AlphaFoldDB" id="A0A4U6TZS5"/>
<organism evidence="1 2">
    <name type="scientific">Setaria viridis</name>
    <name type="common">Green bristlegrass</name>
    <name type="synonym">Setaria italica subsp. viridis</name>
    <dbReference type="NCBI Taxonomy" id="4556"/>
    <lineage>
        <taxon>Eukaryota</taxon>
        <taxon>Viridiplantae</taxon>
        <taxon>Streptophyta</taxon>
        <taxon>Embryophyta</taxon>
        <taxon>Tracheophyta</taxon>
        <taxon>Spermatophyta</taxon>
        <taxon>Magnoliopsida</taxon>
        <taxon>Liliopsida</taxon>
        <taxon>Poales</taxon>
        <taxon>Poaceae</taxon>
        <taxon>PACMAD clade</taxon>
        <taxon>Panicoideae</taxon>
        <taxon>Panicodae</taxon>
        <taxon>Paniceae</taxon>
        <taxon>Cenchrinae</taxon>
        <taxon>Setaria</taxon>
    </lineage>
</organism>
<dbReference type="EMBL" id="CM016558">
    <property type="protein sequence ID" value="TKW03287.1"/>
    <property type="molecule type" value="Genomic_DNA"/>
</dbReference>